<dbReference type="InterPro" id="IPR011008">
    <property type="entry name" value="Dimeric_a/b-barrel"/>
</dbReference>
<protein>
    <submittedName>
        <fullName evidence="3">Stress protein</fullName>
    </submittedName>
</protein>
<dbReference type="STRING" id="1069536.SINU_04205"/>
<sequence length="99" mass="11313">MIEHIVLFKFRDETTKAQIEEGARKLRSLKQKLPYILDIQAGLNYSTRGKGYAMALTVRFSSKADHERYTPSTEHQACVSYLKEIGLVDSLAMDFEIAE</sequence>
<proteinExistence type="predicted"/>
<reference evidence="3 4" key="1">
    <citation type="journal article" date="2011" name="J. Bacteriol.">
        <title>Draft genome sequence of Sporolactobacillus inulinus strain CASD, an efficient D-lactic acid-producing bacterium with high-concentration lactate tolerance capability.</title>
        <authorList>
            <person name="Yu B."/>
            <person name="Su F."/>
            <person name="Wang L."/>
            <person name="Xu K."/>
            <person name="Zhao B."/>
            <person name="Xu P."/>
        </authorList>
    </citation>
    <scope>NUCLEOTIDE SEQUENCE [LARGE SCALE GENOMIC DNA]</scope>
    <source>
        <strain evidence="3 4">CASD</strain>
    </source>
</reference>
<dbReference type="InterPro" id="IPR013097">
    <property type="entry name" value="Dabb"/>
</dbReference>
<dbReference type="EMBL" id="AFVQ02000051">
    <property type="protein sequence ID" value="KLI03171.1"/>
    <property type="molecule type" value="Genomic_DNA"/>
</dbReference>
<evidence type="ECO:0000259" key="2">
    <source>
        <dbReference type="PROSITE" id="PS51502"/>
    </source>
</evidence>
<dbReference type="PROSITE" id="PS51502">
    <property type="entry name" value="S_R_A_B_BARREL"/>
    <property type="match status" value="1"/>
</dbReference>
<evidence type="ECO:0000256" key="1">
    <source>
        <dbReference type="ARBA" id="ARBA00011738"/>
    </source>
</evidence>
<dbReference type="PANTHER" id="PTHR33178">
    <property type="match status" value="1"/>
</dbReference>
<dbReference type="SUPFAM" id="SSF54909">
    <property type="entry name" value="Dimeric alpha+beta barrel"/>
    <property type="match status" value="1"/>
</dbReference>
<dbReference type="RefSeq" id="WP_010027701.1">
    <property type="nucleotide sequence ID" value="NZ_AFVQ02000051.1"/>
</dbReference>
<organism evidence="3 4">
    <name type="scientific">Sporolactobacillus inulinus CASD</name>
    <dbReference type="NCBI Taxonomy" id="1069536"/>
    <lineage>
        <taxon>Bacteria</taxon>
        <taxon>Bacillati</taxon>
        <taxon>Bacillota</taxon>
        <taxon>Bacilli</taxon>
        <taxon>Bacillales</taxon>
        <taxon>Sporolactobacillaceae</taxon>
        <taxon>Sporolactobacillus</taxon>
    </lineage>
</organism>
<feature type="domain" description="Stress-response A/B barrel" evidence="2">
    <location>
        <begin position="2"/>
        <end position="95"/>
    </location>
</feature>
<gene>
    <name evidence="3" type="ORF">SINU_04205</name>
</gene>
<comment type="caution">
    <text evidence="3">The sequence shown here is derived from an EMBL/GenBank/DDBJ whole genome shotgun (WGS) entry which is preliminary data.</text>
</comment>
<dbReference type="Gene3D" id="3.30.70.100">
    <property type="match status" value="1"/>
</dbReference>
<dbReference type="AlphaFoldDB" id="A0A0U1QQW2"/>
<comment type="subunit">
    <text evidence="1">Homodimer.</text>
</comment>
<dbReference type="Pfam" id="PF07876">
    <property type="entry name" value="Dabb"/>
    <property type="match status" value="1"/>
</dbReference>
<dbReference type="InterPro" id="IPR044662">
    <property type="entry name" value="HS1/DABB1-like"/>
</dbReference>
<dbReference type="Proteomes" id="UP000035553">
    <property type="component" value="Unassembled WGS sequence"/>
</dbReference>
<accession>A0A0U1QQW2</accession>
<evidence type="ECO:0000313" key="4">
    <source>
        <dbReference type="Proteomes" id="UP000035553"/>
    </source>
</evidence>
<name>A0A0U1QQW2_9BACL</name>
<dbReference type="SMART" id="SM00886">
    <property type="entry name" value="Dabb"/>
    <property type="match status" value="1"/>
</dbReference>
<keyword evidence="4" id="KW-1185">Reference proteome</keyword>
<dbReference type="OrthoDB" id="9808130at2"/>
<dbReference type="PANTHER" id="PTHR33178:SF10">
    <property type="entry name" value="STRESS-RESPONSE A_B BARREL DOMAIN-CONTAINING PROTEIN"/>
    <property type="match status" value="1"/>
</dbReference>
<evidence type="ECO:0000313" key="3">
    <source>
        <dbReference type="EMBL" id="KLI03171.1"/>
    </source>
</evidence>